<keyword evidence="4" id="KW-1185">Reference proteome</keyword>
<feature type="domain" description="Glycosyltransferase subfamily 4-like N-terminal" evidence="2">
    <location>
        <begin position="17"/>
        <end position="152"/>
    </location>
</feature>
<dbReference type="EMBL" id="CABPSE010000003">
    <property type="protein sequence ID" value="VVD82871.1"/>
    <property type="molecule type" value="Genomic_DNA"/>
</dbReference>
<feature type="domain" description="Glycosyl transferase family 1" evidence="1">
    <location>
        <begin position="206"/>
        <end position="370"/>
    </location>
</feature>
<evidence type="ECO:0000313" key="3">
    <source>
        <dbReference type="EMBL" id="VVD82871.1"/>
    </source>
</evidence>
<dbReference type="PANTHER" id="PTHR45947">
    <property type="entry name" value="SULFOQUINOVOSYL TRANSFERASE SQD2"/>
    <property type="match status" value="1"/>
</dbReference>
<gene>
    <name evidence="3" type="ORF">PCO31111_01206</name>
</gene>
<dbReference type="InterPro" id="IPR001296">
    <property type="entry name" value="Glyco_trans_1"/>
</dbReference>
<proteinExistence type="predicted"/>
<accession>A0A5E4T5Y0</accession>
<protein>
    <submittedName>
        <fullName evidence="3">Glycosyltransferase WbuB</fullName>
    </submittedName>
</protein>
<dbReference type="Pfam" id="PF00534">
    <property type="entry name" value="Glycos_transf_1"/>
    <property type="match status" value="1"/>
</dbReference>
<dbReference type="RefSeq" id="WP_150584133.1">
    <property type="nucleotide sequence ID" value="NZ_CABPSE010000003.1"/>
</dbReference>
<sequence length="403" mass="46101">MKIVHVEDFIHPDAGYQVNMLGRLQVLQGHQVDIVTAELDKIPDFLTQFFGRDNIAARDDRYAQETGARIHRIPLYGFYSGRAIFHPIKLFRKVLALRPDVVFVHGEDTLTGMLFLLMARWLPFPLVYDCHMLEMASVNKYREYFRWIYRRFFTPIILKRKIPLIRVVDSDFVEKCLGIPLSHTDLLSLGTDTNHFKPDTAAGAEVRKALGFAPDSFLVLYAGKLDEHKGGKLLGETLAKKIEGSTGRKVEFLIIGNAVGEYGEAVEAYFRQSENKVVRLPTQRYFDLAKYYQAADLAVFPRQCSMSFFEIQACGVPVLFEENEINDQRAEHGNAFTFTPESTQSFQDKIREIVDMDPAAYAAYSENARKYVLDGYDFPPVAQKYTNVLQRAIDERTARLPRA</sequence>
<dbReference type="InterPro" id="IPR028098">
    <property type="entry name" value="Glyco_trans_4-like_N"/>
</dbReference>
<organism evidence="3 4">
    <name type="scientific">Pandoraea communis</name>
    <dbReference type="NCBI Taxonomy" id="2508297"/>
    <lineage>
        <taxon>Bacteria</taxon>
        <taxon>Pseudomonadati</taxon>
        <taxon>Pseudomonadota</taxon>
        <taxon>Betaproteobacteria</taxon>
        <taxon>Burkholderiales</taxon>
        <taxon>Burkholderiaceae</taxon>
        <taxon>Pandoraea</taxon>
    </lineage>
</organism>
<reference evidence="3 4" key="1">
    <citation type="submission" date="2019-08" db="EMBL/GenBank/DDBJ databases">
        <authorList>
            <person name="Peeters C."/>
        </authorList>
    </citation>
    <scope>NUCLEOTIDE SEQUENCE [LARGE SCALE GENOMIC DNA]</scope>
    <source>
        <strain evidence="3 4">LMG 31111</strain>
    </source>
</reference>
<dbReference type="AlphaFoldDB" id="A0A5E4T5Y0"/>
<dbReference type="CDD" id="cd03801">
    <property type="entry name" value="GT4_PimA-like"/>
    <property type="match status" value="1"/>
</dbReference>
<name>A0A5E4T5Y0_9BURK</name>
<dbReference type="GO" id="GO:0016758">
    <property type="term" value="F:hexosyltransferase activity"/>
    <property type="evidence" value="ECO:0007669"/>
    <property type="project" value="TreeGrafter"/>
</dbReference>
<dbReference type="Proteomes" id="UP000383971">
    <property type="component" value="Unassembled WGS sequence"/>
</dbReference>
<dbReference type="PANTHER" id="PTHR45947:SF3">
    <property type="entry name" value="SULFOQUINOVOSYL TRANSFERASE SQD2"/>
    <property type="match status" value="1"/>
</dbReference>
<evidence type="ECO:0000259" key="1">
    <source>
        <dbReference type="Pfam" id="PF00534"/>
    </source>
</evidence>
<dbReference type="Gene3D" id="3.40.50.2000">
    <property type="entry name" value="Glycogen Phosphorylase B"/>
    <property type="match status" value="2"/>
</dbReference>
<evidence type="ECO:0000259" key="2">
    <source>
        <dbReference type="Pfam" id="PF13579"/>
    </source>
</evidence>
<keyword evidence="3" id="KW-0808">Transferase</keyword>
<dbReference type="InterPro" id="IPR050194">
    <property type="entry name" value="Glycosyltransferase_grp1"/>
</dbReference>
<dbReference type="SUPFAM" id="SSF53756">
    <property type="entry name" value="UDP-Glycosyltransferase/glycogen phosphorylase"/>
    <property type="match status" value="1"/>
</dbReference>
<evidence type="ECO:0000313" key="4">
    <source>
        <dbReference type="Proteomes" id="UP000383971"/>
    </source>
</evidence>
<dbReference type="Pfam" id="PF13579">
    <property type="entry name" value="Glyco_trans_4_4"/>
    <property type="match status" value="1"/>
</dbReference>